<evidence type="ECO:0000313" key="7">
    <source>
        <dbReference type="EMBL" id="TCO82040.1"/>
    </source>
</evidence>
<dbReference type="InterPro" id="IPR023828">
    <property type="entry name" value="Peptidase_S8_Ser-AS"/>
</dbReference>
<dbReference type="InterPro" id="IPR036852">
    <property type="entry name" value="Peptidase_S8/S53_dom_sf"/>
</dbReference>
<dbReference type="GO" id="GO:0004252">
    <property type="term" value="F:serine-type endopeptidase activity"/>
    <property type="evidence" value="ECO:0007669"/>
    <property type="project" value="InterPro"/>
</dbReference>
<dbReference type="EMBL" id="SLWY01000006">
    <property type="protein sequence ID" value="TCO82040.1"/>
    <property type="molecule type" value="Genomic_DNA"/>
</dbReference>
<dbReference type="PANTHER" id="PTHR43806">
    <property type="entry name" value="PEPTIDASE S8"/>
    <property type="match status" value="1"/>
</dbReference>
<evidence type="ECO:0000256" key="4">
    <source>
        <dbReference type="ARBA" id="ARBA00022825"/>
    </source>
</evidence>
<dbReference type="Gene3D" id="3.40.50.200">
    <property type="entry name" value="Peptidase S8/S53 domain"/>
    <property type="match status" value="1"/>
</dbReference>
<organism evidence="7 8">
    <name type="scientific">Plasticicumulans lactativorans</name>
    <dbReference type="NCBI Taxonomy" id="1133106"/>
    <lineage>
        <taxon>Bacteria</taxon>
        <taxon>Pseudomonadati</taxon>
        <taxon>Pseudomonadota</taxon>
        <taxon>Gammaproteobacteria</taxon>
        <taxon>Candidatus Competibacteraceae</taxon>
        <taxon>Plasticicumulans</taxon>
    </lineage>
</organism>
<evidence type="ECO:0000256" key="5">
    <source>
        <dbReference type="PROSITE-ProRule" id="PRU01240"/>
    </source>
</evidence>
<comment type="caution">
    <text evidence="5">Lacks conserved residue(s) required for the propagation of feature annotation.</text>
</comment>
<dbReference type="Proteomes" id="UP000295765">
    <property type="component" value="Unassembled WGS sequence"/>
</dbReference>
<dbReference type="PANTHER" id="PTHR43806:SF11">
    <property type="entry name" value="CEREVISIN-RELATED"/>
    <property type="match status" value="1"/>
</dbReference>
<dbReference type="InterPro" id="IPR000209">
    <property type="entry name" value="Peptidase_S8/S53_dom"/>
</dbReference>
<dbReference type="SUPFAM" id="SSF52743">
    <property type="entry name" value="Subtilisin-like"/>
    <property type="match status" value="1"/>
</dbReference>
<evidence type="ECO:0000259" key="6">
    <source>
        <dbReference type="Pfam" id="PF00082"/>
    </source>
</evidence>
<protein>
    <submittedName>
        <fullName evidence="7">Putative secreted protein with PEP-CTERM sorting signal</fullName>
    </submittedName>
</protein>
<keyword evidence="3" id="KW-0378">Hydrolase</keyword>
<accession>A0A4R2L5P3</accession>
<dbReference type="PROSITE" id="PS00138">
    <property type="entry name" value="SUBTILASE_SER"/>
    <property type="match status" value="1"/>
</dbReference>
<feature type="domain" description="Peptidase S8/S53" evidence="6">
    <location>
        <begin position="77"/>
        <end position="304"/>
    </location>
</feature>
<proteinExistence type="inferred from homology"/>
<keyword evidence="8" id="KW-1185">Reference proteome</keyword>
<dbReference type="Pfam" id="PF00082">
    <property type="entry name" value="Peptidase_S8"/>
    <property type="match status" value="1"/>
</dbReference>
<comment type="similarity">
    <text evidence="1 5">Belongs to the peptidase S8 family.</text>
</comment>
<reference evidence="7 8" key="1">
    <citation type="submission" date="2019-03" db="EMBL/GenBank/DDBJ databases">
        <title>Genomic Encyclopedia of Type Strains, Phase IV (KMG-IV): sequencing the most valuable type-strain genomes for metagenomic binning, comparative biology and taxonomic classification.</title>
        <authorList>
            <person name="Goeker M."/>
        </authorList>
    </citation>
    <scope>NUCLEOTIDE SEQUENCE [LARGE SCALE GENOMIC DNA]</scope>
    <source>
        <strain evidence="7 8">DSM 25287</strain>
    </source>
</reference>
<comment type="caution">
    <text evidence="7">The sequence shown here is derived from an EMBL/GenBank/DDBJ whole genome shotgun (WGS) entry which is preliminary data.</text>
</comment>
<dbReference type="PRINTS" id="PR00723">
    <property type="entry name" value="SUBTILISIN"/>
</dbReference>
<dbReference type="InterPro" id="IPR015500">
    <property type="entry name" value="Peptidase_S8_subtilisin-rel"/>
</dbReference>
<sequence>MRWEIRVLIGLLGAAWLPQRAVAIPLEETRRQVGSLLIESVYDLTGTGVRIGQVESGVPFNHANVSFTAVDPNDVGATPNRTTHATQVGGVLVSTDATNRGMARNASLFSDGRDNNPGAGNAQLFNAVTNVDARNPQVLNMSHQGAGGPNGNSSITLAMDSLIASSDFLFVKSAGNAGPGNVTVPGDTFNGVSVGALRRSGDVRHQGPVRQPMNHLANFSSRGTTAAPAYNKPDLVAPGVNLDMPSNTDPDPADPNRFRGFSPASGTSFAAPHVSGVAAQLYQLAPTADHRAMKAALMNAADKTVRHDDRDDHGPWSATAHGLDPQLGAGALEGWGSAVTLAAGAGGRLGVSTGTANAAPPAGGPPAPVDVFSGAVGPDTRIVATVTWDRVVNDGGGAFATRFTAAASQPDLDLHFDGPTSRASAGPGGSVEHINALIGPGGVGDYTLRVTNNGTANAPFSVAYAVSPVDVDPGEQPVFFTVRDQIHAQGPAGARTDRIREGRAGTELRAEADRDATRAPFGVESDIWTSTMDVSNRQFADGRTDLGLIERGAFIDDAIDALSFGRDDLPTLMTKGGRIFFSVDTYATGLSPFGVDNPDPNAVLNEATVVNEAAGDVFISQTLLPGAAPIENQNRRTKNLADLDLLHPAQQKNTNESYADSYFMGQTGPRLADNEDDLTGLEGLGGISSFDTFELVDGFSFFSLDRDSPSGHFGDVLVSNHQGEFRVYATAASLGLDPATDNLDALLLLDHGGLGPDGWPIFDALVDLLVFSVDRDSHGAAGTAVRDEWNQGESPGDLFLALPGMLNRLFLEATDLGLQEVPLGPGMNWLSDNLDALDIPDVAVPAPGTLALFAAAALGGCGRGRRRRLAGVVLQPSGRPASSSR</sequence>
<keyword evidence="2" id="KW-0645">Protease</keyword>
<dbReference type="OrthoDB" id="5360469at2"/>
<dbReference type="AlphaFoldDB" id="A0A4R2L5P3"/>
<evidence type="ECO:0000256" key="2">
    <source>
        <dbReference type="ARBA" id="ARBA00022670"/>
    </source>
</evidence>
<dbReference type="InterPro" id="IPR050131">
    <property type="entry name" value="Peptidase_S8_subtilisin-like"/>
</dbReference>
<dbReference type="InterPro" id="IPR013424">
    <property type="entry name" value="Ice-binding_C"/>
</dbReference>
<evidence type="ECO:0000256" key="3">
    <source>
        <dbReference type="ARBA" id="ARBA00022801"/>
    </source>
</evidence>
<keyword evidence="4" id="KW-0720">Serine protease</keyword>
<name>A0A4R2L5P3_9GAMM</name>
<dbReference type="GO" id="GO:0006508">
    <property type="term" value="P:proteolysis"/>
    <property type="evidence" value="ECO:0007669"/>
    <property type="project" value="UniProtKB-KW"/>
</dbReference>
<evidence type="ECO:0000313" key="8">
    <source>
        <dbReference type="Proteomes" id="UP000295765"/>
    </source>
</evidence>
<evidence type="ECO:0000256" key="1">
    <source>
        <dbReference type="ARBA" id="ARBA00011073"/>
    </source>
</evidence>
<dbReference type="PROSITE" id="PS51892">
    <property type="entry name" value="SUBTILASE"/>
    <property type="match status" value="1"/>
</dbReference>
<gene>
    <name evidence="7" type="ORF">EV699_106135</name>
</gene>
<dbReference type="NCBIfam" id="TIGR02595">
    <property type="entry name" value="PEP_CTERM"/>
    <property type="match status" value="1"/>
</dbReference>
<dbReference type="RefSeq" id="WP_132540308.1">
    <property type="nucleotide sequence ID" value="NZ_SLWY01000006.1"/>
</dbReference>